<feature type="compositionally biased region" description="Polar residues" evidence="1">
    <location>
        <begin position="54"/>
        <end position="94"/>
    </location>
</feature>
<protein>
    <recommendedName>
        <fullName evidence="2">PD-(D/E)XK nuclease-like domain-containing protein</fullName>
    </recommendedName>
</protein>
<keyword evidence="4" id="KW-1185">Reference proteome</keyword>
<accession>A0AA40E4F2</accession>
<evidence type="ECO:0000313" key="4">
    <source>
        <dbReference type="Proteomes" id="UP001172159"/>
    </source>
</evidence>
<reference evidence="3" key="1">
    <citation type="submission" date="2023-06" db="EMBL/GenBank/DDBJ databases">
        <title>Genome-scale phylogeny and comparative genomics of the fungal order Sordariales.</title>
        <authorList>
            <consortium name="Lawrence Berkeley National Laboratory"/>
            <person name="Hensen N."/>
            <person name="Bonometti L."/>
            <person name="Westerberg I."/>
            <person name="Brannstrom I.O."/>
            <person name="Guillou S."/>
            <person name="Cros-Aarteil S."/>
            <person name="Calhoun S."/>
            <person name="Haridas S."/>
            <person name="Kuo A."/>
            <person name="Mondo S."/>
            <person name="Pangilinan J."/>
            <person name="Riley R."/>
            <person name="Labutti K."/>
            <person name="Andreopoulos B."/>
            <person name="Lipzen A."/>
            <person name="Chen C."/>
            <person name="Yanf M."/>
            <person name="Daum C."/>
            <person name="Ng V."/>
            <person name="Clum A."/>
            <person name="Steindorff A."/>
            <person name="Ohm R."/>
            <person name="Martin F."/>
            <person name="Silar P."/>
            <person name="Natvig D."/>
            <person name="Lalanne C."/>
            <person name="Gautier V."/>
            <person name="Ament-Velasquez S.L."/>
            <person name="Kruys A."/>
            <person name="Hutchinson M.I."/>
            <person name="Powell A.J."/>
            <person name="Barry K."/>
            <person name="Miller A.N."/>
            <person name="Grigoriev I.V."/>
            <person name="Debuchy R."/>
            <person name="Gladieux P."/>
            <person name="Thoren M.H."/>
            <person name="Johannesson H."/>
        </authorList>
    </citation>
    <scope>NUCLEOTIDE SEQUENCE</scope>
    <source>
        <strain evidence="3">CBS 540.89</strain>
    </source>
</reference>
<feature type="region of interest" description="Disordered" evidence="1">
    <location>
        <begin position="1"/>
        <end position="98"/>
    </location>
</feature>
<sequence>MSDSSVAPAAAGRRRQPLRSAKTDEDVPTGRLLRLHLSQSVPFPSLPPPVVADAQSSSPDWELQSTASAPISATRPTTYSAAGSSQKGSRSRSPIKSPLDLRFTTKPLRYEPALPAVSATSSTLSDVDKSLLRDLKKIATGQGTIPRSVQQEVEDVLGELDEVAYWMLRDDDEDSTVLPRLRREFDDVKDLVARSIECDVMEMSEAAWNTDVHMPLLHLALRGSPAVGAYNITTARPCRELLPKSLAVEESEAKLVDLSINVRPEMEPAVAEHIRLLAAEPVSLRTINQSLYKSLCWRPSAVCIETKGAASGGTNELEARSQLLQWTSAWLTRMRSFLHARSLGFPAIIVSCSAWHLYLIKDTSAAVTMYSILELGDTHSVLGIYKLLSSLRRLAEWAKGPFWSWFKQDVLAFQAPEISQAC</sequence>
<gene>
    <name evidence="3" type="ORF">B0T21DRAFT_293735</name>
</gene>
<dbReference type="Pfam" id="PF20516">
    <property type="entry name" value="PDDEXK_12"/>
    <property type="match status" value="1"/>
</dbReference>
<dbReference type="AlphaFoldDB" id="A0AA40E4F2"/>
<name>A0AA40E4F2_9PEZI</name>
<evidence type="ECO:0000256" key="1">
    <source>
        <dbReference type="SAM" id="MobiDB-lite"/>
    </source>
</evidence>
<proteinExistence type="predicted"/>
<comment type="caution">
    <text evidence="3">The sequence shown here is derived from an EMBL/GenBank/DDBJ whole genome shotgun (WGS) entry which is preliminary data.</text>
</comment>
<feature type="domain" description="PD-(D/E)XK nuclease-like" evidence="2">
    <location>
        <begin position="166"/>
        <end position="403"/>
    </location>
</feature>
<dbReference type="EMBL" id="JAUKTV010000011">
    <property type="protein sequence ID" value="KAK0723636.1"/>
    <property type="molecule type" value="Genomic_DNA"/>
</dbReference>
<dbReference type="Proteomes" id="UP001172159">
    <property type="component" value="Unassembled WGS sequence"/>
</dbReference>
<organism evidence="3 4">
    <name type="scientific">Apiosordaria backusii</name>
    <dbReference type="NCBI Taxonomy" id="314023"/>
    <lineage>
        <taxon>Eukaryota</taxon>
        <taxon>Fungi</taxon>
        <taxon>Dikarya</taxon>
        <taxon>Ascomycota</taxon>
        <taxon>Pezizomycotina</taxon>
        <taxon>Sordariomycetes</taxon>
        <taxon>Sordariomycetidae</taxon>
        <taxon>Sordariales</taxon>
        <taxon>Lasiosphaeriaceae</taxon>
        <taxon>Apiosordaria</taxon>
    </lineage>
</organism>
<evidence type="ECO:0000313" key="3">
    <source>
        <dbReference type="EMBL" id="KAK0723636.1"/>
    </source>
</evidence>
<evidence type="ECO:0000259" key="2">
    <source>
        <dbReference type="Pfam" id="PF20516"/>
    </source>
</evidence>
<dbReference type="InterPro" id="IPR046797">
    <property type="entry name" value="PDDEXK_12"/>
</dbReference>